<reference evidence="2" key="1">
    <citation type="submission" date="2020-11" db="EMBL/GenBank/DDBJ databases">
        <authorList>
            <person name="Tran Van P."/>
        </authorList>
    </citation>
    <scope>NUCLEOTIDE SEQUENCE</scope>
</reference>
<evidence type="ECO:0000256" key="1">
    <source>
        <dbReference type="SAM" id="SignalP"/>
    </source>
</evidence>
<feature type="chain" id="PRO_5036403707" evidence="1">
    <location>
        <begin position="25"/>
        <end position="80"/>
    </location>
</feature>
<keyword evidence="1" id="KW-0732">Signal</keyword>
<dbReference type="Proteomes" id="UP000759131">
    <property type="component" value="Unassembled WGS sequence"/>
</dbReference>
<dbReference type="OrthoDB" id="10466743at2759"/>
<dbReference type="EMBL" id="OC856195">
    <property type="protein sequence ID" value="CAD7623355.1"/>
    <property type="molecule type" value="Genomic_DNA"/>
</dbReference>
<proteinExistence type="predicted"/>
<evidence type="ECO:0000313" key="3">
    <source>
        <dbReference type="Proteomes" id="UP000759131"/>
    </source>
</evidence>
<feature type="signal peptide" evidence="1">
    <location>
        <begin position="1"/>
        <end position="24"/>
    </location>
</feature>
<organism evidence="2">
    <name type="scientific">Medioppia subpectinata</name>
    <dbReference type="NCBI Taxonomy" id="1979941"/>
    <lineage>
        <taxon>Eukaryota</taxon>
        <taxon>Metazoa</taxon>
        <taxon>Ecdysozoa</taxon>
        <taxon>Arthropoda</taxon>
        <taxon>Chelicerata</taxon>
        <taxon>Arachnida</taxon>
        <taxon>Acari</taxon>
        <taxon>Acariformes</taxon>
        <taxon>Sarcoptiformes</taxon>
        <taxon>Oribatida</taxon>
        <taxon>Brachypylina</taxon>
        <taxon>Oppioidea</taxon>
        <taxon>Oppiidae</taxon>
        <taxon>Medioppia</taxon>
    </lineage>
</organism>
<name>A0A7R9PWJ2_9ACAR</name>
<accession>A0A7R9PWJ2</accession>
<sequence length="80" mass="8597">MIFSLKTVLLSALIVVALVVSIDGHLCYTDADCQNNDCCSVDMKNPAQYGECTKTCSCDKGLVCKRIPDGPKAPICQKQA</sequence>
<evidence type="ECO:0000313" key="2">
    <source>
        <dbReference type="EMBL" id="CAD7623355.1"/>
    </source>
</evidence>
<gene>
    <name evidence="2" type="ORF">OSB1V03_LOCUS3811</name>
</gene>
<keyword evidence="3" id="KW-1185">Reference proteome</keyword>
<dbReference type="AlphaFoldDB" id="A0A7R9PWJ2"/>
<dbReference type="EMBL" id="CAJPIZ010001620">
    <property type="protein sequence ID" value="CAG2103785.1"/>
    <property type="molecule type" value="Genomic_DNA"/>
</dbReference>
<protein>
    <submittedName>
        <fullName evidence="2">Uncharacterized protein</fullName>
    </submittedName>
</protein>